<dbReference type="CDD" id="cd22526">
    <property type="entry name" value="KH-I_Rrp40"/>
    <property type="match status" value="1"/>
</dbReference>
<dbReference type="GO" id="GO:0071051">
    <property type="term" value="P:poly(A)-dependent snoRNA 3'-end processing"/>
    <property type="evidence" value="ECO:0007669"/>
    <property type="project" value="TreeGrafter"/>
</dbReference>
<dbReference type="SUPFAM" id="SSF50249">
    <property type="entry name" value="Nucleic acid-binding proteins"/>
    <property type="match status" value="1"/>
</dbReference>
<name>A0A7S0ZEN3_9RHOD</name>
<dbReference type="InterPro" id="IPR037319">
    <property type="entry name" value="Rrp40_S1"/>
</dbReference>
<evidence type="ECO:0000256" key="6">
    <source>
        <dbReference type="ARBA" id="ARBA00022835"/>
    </source>
</evidence>
<dbReference type="GO" id="GO:0000177">
    <property type="term" value="C:cytoplasmic exosome (RNase complex)"/>
    <property type="evidence" value="ECO:0007669"/>
    <property type="project" value="TreeGrafter"/>
</dbReference>
<dbReference type="Gene3D" id="2.40.50.140">
    <property type="entry name" value="Nucleic acid-binding proteins"/>
    <property type="match status" value="1"/>
</dbReference>
<evidence type="ECO:0000256" key="3">
    <source>
        <dbReference type="ARBA" id="ARBA00007841"/>
    </source>
</evidence>
<dbReference type="InterPro" id="IPR041054">
    <property type="entry name" value="Rrp40_N_euk"/>
</dbReference>
<evidence type="ECO:0000256" key="9">
    <source>
        <dbReference type="ARBA" id="ARBA00030615"/>
    </source>
</evidence>
<dbReference type="Pfam" id="PF15985">
    <property type="entry name" value="KH_6"/>
    <property type="match status" value="1"/>
</dbReference>
<dbReference type="InterPro" id="IPR036612">
    <property type="entry name" value="KH_dom_type_1_sf"/>
</dbReference>
<dbReference type="Gene3D" id="3.30.1370.10">
    <property type="entry name" value="K Homology domain, type 1"/>
    <property type="match status" value="1"/>
</dbReference>
<dbReference type="SUPFAM" id="SSF54791">
    <property type="entry name" value="Eukaryotic type KH-domain (KH-domain type I)"/>
    <property type="match status" value="1"/>
</dbReference>
<dbReference type="InterPro" id="IPR026699">
    <property type="entry name" value="Exosome_RNA_bind1/RRP40/RRP4"/>
</dbReference>
<evidence type="ECO:0000259" key="11">
    <source>
        <dbReference type="Pfam" id="PF18311"/>
    </source>
</evidence>
<evidence type="ECO:0000256" key="8">
    <source>
        <dbReference type="ARBA" id="ARBA00023242"/>
    </source>
</evidence>
<dbReference type="SUPFAM" id="SSF110324">
    <property type="entry name" value="Ribosomal L27 protein-like"/>
    <property type="match status" value="1"/>
</dbReference>
<protein>
    <recommendedName>
        <fullName evidence="9">Ribosomal RNA-processing protein 40</fullName>
    </recommendedName>
</protein>
<reference evidence="12" key="1">
    <citation type="submission" date="2021-01" db="EMBL/GenBank/DDBJ databases">
        <authorList>
            <person name="Corre E."/>
            <person name="Pelletier E."/>
            <person name="Niang G."/>
            <person name="Scheremetjew M."/>
            <person name="Finn R."/>
            <person name="Kale V."/>
            <person name="Holt S."/>
            <person name="Cochrane G."/>
            <person name="Meng A."/>
            <person name="Brown T."/>
            <person name="Cohen L."/>
        </authorList>
    </citation>
    <scope>NUCLEOTIDE SEQUENCE</scope>
    <source>
        <strain evidence="12">CCMP3278</strain>
    </source>
</reference>
<keyword evidence="7" id="KW-0694">RNA-binding</keyword>
<proteinExistence type="inferred from homology"/>
<accession>A0A7S0ZEN3</accession>
<dbReference type="EMBL" id="HBFP01005455">
    <property type="protein sequence ID" value="CAD8819472.1"/>
    <property type="molecule type" value="Transcribed_RNA"/>
</dbReference>
<evidence type="ECO:0000256" key="7">
    <source>
        <dbReference type="ARBA" id="ARBA00022884"/>
    </source>
</evidence>
<feature type="domain" description="K Homology" evidence="10">
    <location>
        <begin position="160"/>
        <end position="208"/>
    </location>
</feature>
<keyword evidence="5" id="KW-0698">rRNA processing</keyword>
<dbReference type="PANTHER" id="PTHR21321:SF1">
    <property type="entry name" value="EXOSOME COMPLEX COMPONENT RRP40"/>
    <property type="match status" value="1"/>
</dbReference>
<gene>
    <name evidence="12" type="ORF">TOLI1172_LOCUS3861</name>
</gene>
<dbReference type="InterPro" id="IPR049469">
    <property type="entry name" value="RRP40_KH-I"/>
</dbReference>
<dbReference type="GO" id="GO:0071035">
    <property type="term" value="P:nuclear polyadenylation-dependent rRNA catabolic process"/>
    <property type="evidence" value="ECO:0007669"/>
    <property type="project" value="TreeGrafter"/>
</dbReference>
<dbReference type="GO" id="GO:0071034">
    <property type="term" value="P:CUT catabolic process"/>
    <property type="evidence" value="ECO:0007669"/>
    <property type="project" value="TreeGrafter"/>
</dbReference>
<sequence>MEWLVNAGDVVVPGDELGLIGVGSDVVVRIGPGVRVERQLVVASVAGVVNIIPSRSKVWVETNGKRYVPIADDLVIGTVVERHSEGYRVDIGSSECATLGALEFEGATKRNRPMLNPGAVVYARVVSAQRWTEPELSCTVPGSNRSWVSGESTLGELVGGNVIKVSLGTARSLFVQNEKNVLSVLGEHISYESAIGYNGRIWIKAGSVPHSVLVSLAIENAQALTQDETSRLISSLIH</sequence>
<evidence type="ECO:0000313" key="12">
    <source>
        <dbReference type="EMBL" id="CAD8819472.1"/>
    </source>
</evidence>
<dbReference type="AlphaFoldDB" id="A0A7S0ZEN3"/>
<dbReference type="GO" id="GO:0005730">
    <property type="term" value="C:nucleolus"/>
    <property type="evidence" value="ECO:0007669"/>
    <property type="project" value="UniProtKB-SubCell"/>
</dbReference>
<organism evidence="12">
    <name type="scientific">Timspurckia oligopyrenoides</name>
    <dbReference type="NCBI Taxonomy" id="708627"/>
    <lineage>
        <taxon>Eukaryota</taxon>
        <taxon>Rhodophyta</taxon>
        <taxon>Bangiophyceae</taxon>
        <taxon>Porphyridiales</taxon>
        <taxon>Porphyridiaceae</taxon>
        <taxon>Timspurckia</taxon>
    </lineage>
</organism>
<dbReference type="PANTHER" id="PTHR21321">
    <property type="entry name" value="PNAS-3 RELATED"/>
    <property type="match status" value="1"/>
</dbReference>
<dbReference type="GO" id="GO:0000176">
    <property type="term" value="C:nuclear exosome (RNase complex)"/>
    <property type="evidence" value="ECO:0007669"/>
    <property type="project" value="TreeGrafter"/>
</dbReference>
<feature type="domain" description="Exosome complex exonuclease Rrp40 N-terminal" evidence="11">
    <location>
        <begin position="28"/>
        <end position="66"/>
    </location>
</feature>
<keyword evidence="8" id="KW-0539">Nucleus</keyword>
<evidence type="ECO:0000259" key="10">
    <source>
        <dbReference type="Pfam" id="PF15985"/>
    </source>
</evidence>
<dbReference type="GO" id="GO:0003723">
    <property type="term" value="F:RNA binding"/>
    <property type="evidence" value="ECO:0007669"/>
    <property type="project" value="UniProtKB-KW"/>
</dbReference>
<keyword evidence="4" id="KW-0963">Cytoplasm</keyword>
<evidence type="ECO:0000256" key="5">
    <source>
        <dbReference type="ARBA" id="ARBA00022552"/>
    </source>
</evidence>
<evidence type="ECO:0000256" key="4">
    <source>
        <dbReference type="ARBA" id="ARBA00022490"/>
    </source>
</evidence>
<dbReference type="InterPro" id="IPR004088">
    <property type="entry name" value="KH_dom_type_1"/>
</dbReference>
<keyword evidence="6" id="KW-0271">Exosome</keyword>
<evidence type="ECO:0000256" key="2">
    <source>
        <dbReference type="ARBA" id="ARBA00004604"/>
    </source>
</evidence>
<dbReference type="GO" id="GO:0034475">
    <property type="term" value="P:U4 snRNA 3'-end processing"/>
    <property type="evidence" value="ECO:0007669"/>
    <property type="project" value="TreeGrafter"/>
</dbReference>
<dbReference type="InterPro" id="IPR012340">
    <property type="entry name" value="NA-bd_OB-fold"/>
</dbReference>
<dbReference type="CDD" id="cd05790">
    <property type="entry name" value="S1_Rrp40"/>
    <property type="match status" value="1"/>
</dbReference>
<dbReference type="FunFam" id="2.40.50.140:FF:000112">
    <property type="entry name" value="Exosome complex component RRP40"/>
    <property type="match status" value="1"/>
</dbReference>
<dbReference type="Pfam" id="PF21262">
    <property type="entry name" value="RRP40_S1"/>
    <property type="match status" value="1"/>
</dbReference>
<dbReference type="GO" id="GO:0000467">
    <property type="term" value="P:exonucleolytic trimming to generate mature 3'-end of 5.8S rRNA from tricistronic rRNA transcript (SSU-rRNA, 5.8S rRNA, LSU-rRNA)"/>
    <property type="evidence" value="ECO:0007669"/>
    <property type="project" value="TreeGrafter"/>
</dbReference>
<dbReference type="GO" id="GO:0071038">
    <property type="term" value="P:TRAMP-dependent tRNA surveillance pathway"/>
    <property type="evidence" value="ECO:0007669"/>
    <property type="project" value="TreeGrafter"/>
</dbReference>
<evidence type="ECO:0000256" key="1">
    <source>
        <dbReference type="ARBA" id="ARBA00004496"/>
    </source>
</evidence>
<comment type="subcellular location">
    <subcellularLocation>
        <location evidence="1">Cytoplasm</location>
    </subcellularLocation>
    <subcellularLocation>
        <location evidence="2">Nucleus</location>
        <location evidence="2">Nucleolus</location>
    </subcellularLocation>
</comment>
<comment type="similarity">
    <text evidence="3">Belongs to the RRP40 family.</text>
</comment>
<dbReference type="Pfam" id="PF18311">
    <property type="entry name" value="Rrp40_N"/>
    <property type="match status" value="1"/>
</dbReference>